<dbReference type="EMBL" id="PYYB01000001">
    <property type="protein sequence ID" value="PTL58365.1"/>
    <property type="molecule type" value="Genomic_DNA"/>
</dbReference>
<name>A0A2T4UGN5_9ACTN</name>
<evidence type="ECO:0008006" key="5">
    <source>
        <dbReference type="Google" id="ProtNLM"/>
    </source>
</evidence>
<proteinExistence type="predicted"/>
<organism evidence="3 4">
    <name type="scientific">Paraconexibacter algicola</name>
    <dbReference type="NCBI Taxonomy" id="2133960"/>
    <lineage>
        <taxon>Bacteria</taxon>
        <taxon>Bacillati</taxon>
        <taxon>Actinomycetota</taxon>
        <taxon>Thermoleophilia</taxon>
        <taxon>Solirubrobacterales</taxon>
        <taxon>Paraconexibacteraceae</taxon>
        <taxon>Paraconexibacter</taxon>
    </lineage>
</organism>
<evidence type="ECO:0000313" key="3">
    <source>
        <dbReference type="EMBL" id="PTL58365.1"/>
    </source>
</evidence>
<evidence type="ECO:0000256" key="1">
    <source>
        <dbReference type="SAM" id="MobiDB-lite"/>
    </source>
</evidence>
<feature type="transmembrane region" description="Helical" evidence="2">
    <location>
        <begin position="62"/>
        <end position="81"/>
    </location>
</feature>
<evidence type="ECO:0000256" key="2">
    <source>
        <dbReference type="SAM" id="Phobius"/>
    </source>
</evidence>
<comment type="caution">
    <text evidence="3">The sequence shown here is derived from an EMBL/GenBank/DDBJ whole genome shotgun (WGS) entry which is preliminary data.</text>
</comment>
<protein>
    <recommendedName>
        <fullName evidence="5">MFS transporter</fullName>
    </recommendedName>
</protein>
<feature type="region of interest" description="Disordered" evidence="1">
    <location>
        <begin position="21"/>
        <end position="42"/>
    </location>
</feature>
<keyword evidence="2" id="KW-0472">Membrane</keyword>
<keyword evidence="4" id="KW-1185">Reference proteome</keyword>
<sequence length="99" mass="9756">MARGLHDPLEVLLVDGGGGHRGGVGAGGAQAVEDEDEHAPPGVGGDVAGVVGQAAIHGYTTAFWWAAGIFFVGAVVSALVLDGSRVPAQATSGDPVFAH</sequence>
<accession>A0A2T4UGN5</accession>
<dbReference type="AlphaFoldDB" id="A0A2T4UGN5"/>
<reference evidence="3 4" key="1">
    <citation type="submission" date="2018-03" db="EMBL/GenBank/DDBJ databases">
        <title>Aquarubrobacter algicola gen. nov., sp. nov., a novel actinobacterium isolated from shallow eutrophic lake during the end of cyanobacterial harmful algal blooms.</title>
        <authorList>
            <person name="Chun S.J."/>
        </authorList>
    </citation>
    <scope>NUCLEOTIDE SEQUENCE [LARGE SCALE GENOMIC DNA]</scope>
    <source>
        <strain evidence="3 4">Seoho-28</strain>
    </source>
</reference>
<dbReference type="Proteomes" id="UP000240739">
    <property type="component" value="Unassembled WGS sequence"/>
</dbReference>
<keyword evidence="2" id="KW-1133">Transmembrane helix</keyword>
<gene>
    <name evidence="3" type="ORF">C7Y72_01230</name>
</gene>
<keyword evidence="2" id="KW-0812">Transmembrane</keyword>
<evidence type="ECO:0000313" key="4">
    <source>
        <dbReference type="Proteomes" id="UP000240739"/>
    </source>
</evidence>